<evidence type="ECO:0000256" key="4">
    <source>
        <dbReference type="SAM" id="Phobius"/>
    </source>
</evidence>
<organism evidence="6">
    <name type="scientific">Enterocloster bolteae</name>
    <dbReference type="NCBI Taxonomy" id="208479"/>
    <lineage>
        <taxon>Bacteria</taxon>
        <taxon>Bacillati</taxon>
        <taxon>Bacillota</taxon>
        <taxon>Clostridia</taxon>
        <taxon>Lachnospirales</taxon>
        <taxon>Lachnospiraceae</taxon>
        <taxon>Enterocloster</taxon>
    </lineage>
</organism>
<dbReference type="EMBL" id="CACRTF010000028">
    <property type="protein sequence ID" value="VYT57217.1"/>
    <property type="molecule type" value="Genomic_DNA"/>
</dbReference>
<feature type="transmembrane region" description="Helical" evidence="4">
    <location>
        <begin position="39"/>
        <end position="57"/>
    </location>
</feature>
<evidence type="ECO:0000256" key="2">
    <source>
        <dbReference type="ARBA" id="ARBA00022840"/>
    </source>
</evidence>
<sequence length="500" mass="57085">MAQSSLDKQLDMAMGNLVVIIGKVLKSVWYGCKKLRGRKIIPFMLCIILAVIGWIRWEQIASVLDVLEMPGWMQKILYILILLSPAIDLALLGSVITRKQMEFYRKFEEIGFKEKTGKYPLYLGEVEEPDGRICYTFRSNISIGEWKKRAAQIETVLDCTILRIENKGSKRIIQMLAVSSEYKIPDKLLWEEGYLSNEDGVCVIGQGMLSQISFNLNRTPHVLAAGETGSGKSVILRCCLWQLISQNARVYMIDFKGGVEFGLDYERYGEVITDRERAAEVLEMLVKENTARLALFRKLRVKNLPEYNKKTGKNLCRIGVFCDEIAEMLDKKGVPTKEREIYERLEGYISTLARLSRATGINLFLGVQRPDANVLTGQIKNNIPIRICGRFADKSASEIVLNSTAAINLPDIKGRFLYLQGNELIEFQAYYFDDETMLDESVEVSPGNMLTESYTVNHHEEEIKVPSKSKSVTEEIKQVNYEEYDFNFGEDEEIEWSVDK</sequence>
<feature type="domain" description="FtsK" evidence="5">
    <location>
        <begin position="209"/>
        <end position="398"/>
    </location>
</feature>
<accession>A0A6N2XTK9</accession>
<feature type="transmembrane region" description="Helical" evidence="4">
    <location>
        <begin position="77"/>
        <end position="96"/>
    </location>
</feature>
<evidence type="ECO:0000256" key="3">
    <source>
        <dbReference type="PROSITE-ProRule" id="PRU00289"/>
    </source>
</evidence>
<gene>
    <name evidence="6" type="primary">spoIIIE_2</name>
    <name evidence="6" type="ORF">CBLFYP116_06046</name>
</gene>
<dbReference type="SUPFAM" id="SSF52540">
    <property type="entry name" value="P-loop containing nucleoside triphosphate hydrolases"/>
    <property type="match status" value="1"/>
</dbReference>
<dbReference type="InterPro" id="IPR027417">
    <property type="entry name" value="P-loop_NTPase"/>
</dbReference>
<keyword evidence="4" id="KW-0472">Membrane</keyword>
<dbReference type="InterPro" id="IPR050206">
    <property type="entry name" value="FtsK/SpoIIIE/SftA"/>
</dbReference>
<keyword evidence="1 3" id="KW-0547">Nucleotide-binding</keyword>
<dbReference type="RefSeq" id="WP_117440476.1">
    <property type="nucleotide sequence ID" value="NZ_BAABZS010000003.1"/>
</dbReference>
<dbReference type="GO" id="GO:0016020">
    <property type="term" value="C:membrane"/>
    <property type="evidence" value="ECO:0007669"/>
    <property type="project" value="UniProtKB-SubCell"/>
</dbReference>
<dbReference type="GO" id="GO:0003677">
    <property type="term" value="F:DNA binding"/>
    <property type="evidence" value="ECO:0007669"/>
    <property type="project" value="InterPro"/>
</dbReference>
<dbReference type="Gene3D" id="3.40.50.300">
    <property type="entry name" value="P-loop containing nucleotide triphosphate hydrolases"/>
    <property type="match status" value="1"/>
</dbReference>
<keyword evidence="4" id="KW-1133">Transmembrane helix</keyword>
<evidence type="ECO:0000259" key="5">
    <source>
        <dbReference type="PROSITE" id="PS50901"/>
    </source>
</evidence>
<evidence type="ECO:0000256" key="1">
    <source>
        <dbReference type="ARBA" id="ARBA00022741"/>
    </source>
</evidence>
<dbReference type="PROSITE" id="PS50901">
    <property type="entry name" value="FTSK"/>
    <property type="match status" value="1"/>
</dbReference>
<reference evidence="6" key="1">
    <citation type="submission" date="2019-11" db="EMBL/GenBank/DDBJ databases">
        <authorList>
            <person name="Feng L."/>
        </authorList>
    </citation>
    <scope>NUCLEOTIDE SEQUENCE</scope>
    <source>
        <strain evidence="6">CbolteaeLFYP116</strain>
    </source>
</reference>
<dbReference type="PANTHER" id="PTHR22683">
    <property type="entry name" value="SPORULATION PROTEIN RELATED"/>
    <property type="match status" value="1"/>
</dbReference>
<dbReference type="Pfam" id="PF01580">
    <property type="entry name" value="FtsK_SpoIIIE"/>
    <property type="match status" value="1"/>
</dbReference>
<evidence type="ECO:0000313" key="6">
    <source>
        <dbReference type="EMBL" id="VYT57217.1"/>
    </source>
</evidence>
<dbReference type="AlphaFoldDB" id="A0A6N2XTK9"/>
<proteinExistence type="predicted"/>
<dbReference type="InterPro" id="IPR002543">
    <property type="entry name" value="FtsK_dom"/>
</dbReference>
<dbReference type="GO" id="GO:0005524">
    <property type="term" value="F:ATP binding"/>
    <property type="evidence" value="ECO:0007669"/>
    <property type="project" value="UniProtKB-UniRule"/>
</dbReference>
<name>A0A6N2XTK9_9FIRM</name>
<dbReference type="PANTHER" id="PTHR22683:SF41">
    <property type="entry name" value="DNA TRANSLOCASE FTSK"/>
    <property type="match status" value="1"/>
</dbReference>
<protein>
    <submittedName>
        <fullName evidence="6">DNA translocase SpoIIIE</fullName>
    </submittedName>
</protein>
<keyword evidence="2 3" id="KW-0067">ATP-binding</keyword>
<keyword evidence="4" id="KW-0812">Transmembrane</keyword>
<feature type="binding site" evidence="3">
    <location>
        <begin position="226"/>
        <end position="233"/>
    </location>
    <ligand>
        <name>ATP</name>
        <dbReference type="ChEBI" id="CHEBI:30616"/>
    </ligand>
</feature>